<dbReference type="InterPro" id="IPR004254">
    <property type="entry name" value="AdipoR/HlyIII-related"/>
</dbReference>
<evidence type="ECO:0000313" key="8">
    <source>
        <dbReference type="EMBL" id="MFD0949716.1"/>
    </source>
</evidence>
<evidence type="ECO:0000256" key="1">
    <source>
        <dbReference type="ARBA" id="ARBA00004651"/>
    </source>
</evidence>
<dbReference type="Pfam" id="PF03006">
    <property type="entry name" value="HlyIII"/>
    <property type="match status" value="1"/>
</dbReference>
<sequence length="220" mass="23556">MSANKHTNAAAPYGVAEEIANALSHGLSMAAAIVATTLLLVKGMPTLSTGQLAGVAIYGASLILLFLSSTLYHSITHAPSKAALKRLDHCAIYLLIAGTYTPLLTITLAHSAYAQIMLVVIWALAFAGILFKIFLIHRFKKLSLITYLLMGWISLALINELWASLARPGFWLLIAGGLCFTVGAGFYAAKQVRYTHAIWHVFVAAGAACHCVLIGMYVLP</sequence>
<evidence type="ECO:0000256" key="4">
    <source>
        <dbReference type="ARBA" id="ARBA00022692"/>
    </source>
</evidence>
<dbReference type="InterPro" id="IPR005744">
    <property type="entry name" value="Hy-lIII"/>
</dbReference>
<evidence type="ECO:0000256" key="6">
    <source>
        <dbReference type="ARBA" id="ARBA00023136"/>
    </source>
</evidence>
<comment type="similarity">
    <text evidence="2">Belongs to the UPF0073 (Hly-III) family.</text>
</comment>
<evidence type="ECO:0000313" key="9">
    <source>
        <dbReference type="Proteomes" id="UP001597044"/>
    </source>
</evidence>
<evidence type="ECO:0000256" key="3">
    <source>
        <dbReference type="ARBA" id="ARBA00022475"/>
    </source>
</evidence>
<feature type="transmembrane region" description="Helical" evidence="7">
    <location>
        <begin position="92"/>
        <end position="110"/>
    </location>
</feature>
<organism evidence="8 9">
    <name type="scientific">Paraperlucidibaca wandonensis</name>
    <dbReference type="NCBI Taxonomy" id="1268273"/>
    <lineage>
        <taxon>Bacteria</taxon>
        <taxon>Pseudomonadati</taxon>
        <taxon>Pseudomonadota</taxon>
        <taxon>Gammaproteobacteria</taxon>
        <taxon>Moraxellales</taxon>
        <taxon>Moraxellaceae</taxon>
        <taxon>Paraperlucidibaca</taxon>
    </lineage>
</organism>
<dbReference type="PANTHER" id="PTHR20855">
    <property type="entry name" value="ADIPOR/PROGESTIN RECEPTOR-RELATED"/>
    <property type="match status" value="1"/>
</dbReference>
<evidence type="ECO:0000256" key="5">
    <source>
        <dbReference type="ARBA" id="ARBA00022989"/>
    </source>
</evidence>
<keyword evidence="6 7" id="KW-0472">Membrane</keyword>
<gene>
    <name evidence="8" type="ORF">ACFQ0F_04820</name>
</gene>
<feature type="transmembrane region" description="Helical" evidence="7">
    <location>
        <begin position="20"/>
        <end position="40"/>
    </location>
</feature>
<dbReference type="Proteomes" id="UP001597044">
    <property type="component" value="Unassembled WGS sequence"/>
</dbReference>
<feature type="transmembrane region" description="Helical" evidence="7">
    <location>
        <begin position="116"/>
        <end position="135"/>
    </location>
</feature>
<accession>A0ABW3HHU4</accession>
<dbReference type="RefSeq" id="WP_340675385.1">
    <property type="nucleotide sequence ID" value="NZ_JBHTIT010000001.1"/>
</dbReference>
<reference evidence="9" key="1">
    <citation type="journal article" date="2019" name="Int. J. Syst. Evol. Microbiol.">
        <title>The Global Catalogue of Microorganisms (GCM) 10K type strain sequencing project: providing services to taxonomists for standard genome sequencing and annotation.</title>
        <authorList>
            <consortium name="The Broad Institute Genomics Platform"/>
            <consortium name="The Broad Institute Genome Sequencing Center for Infectious Disease"/>
            <person name="Wu L."/>
            <person name="Ma J."/>
        </authorList>
    </citation>
    <scope>NUCLEOTIDE SEQUENCE [LARGE SCALE GENOMIC DNA]</scope>
    <source>
        <strain evidence="9">CCUG 63419</strain>
    </source>
</reference>
<evidence type="ECO:0000256" key="2">
    <source>
        <dbReference type="ARBA" id="ARBA00008488"/>
    </source>
</evidence>
<evidence type="ECO:0000256" key="7">
    <source>
        <dbReference type="SAM" id="Phobius"/>
    </source>
</evidence>
<protein>
    <submittedName>
        <fullName evidence="8">Hemolysin III family protein</fullName>
    </submittedName>
</protein>
<feature type="transmembrane region" description="Helical" evidence="7">
    <location>
        <begin position="201"/>
        <end position="219"/>
    </location>
</feature>
<keyword evidence="4 7" id="KW-0812">Transmembrane</keyword>
<dbReference type="PANTHER" id="PTHR20855:SF3">
    <property type="entry name" value="LD03007P"/>
    <property type="match status" value="1"/>
</dbReference>
<proteinExistence type="inferred from homology"/>
<keyword evidence="9" id="KW-1185">Reference proteome</keyword>
<dbReference type="NCBIfam" id="TIGR01065">
    <property type="entry name" value="hlyIII"/>
    <property type="match status" value="1"/>
</dbReference>
<comment type="caution">
    <text evidence="8">The sequence shown here is derived from an EMBL/GenBank/DDBJ whole genome shotgun (WGS) entry which is preliminary data.</text>
</comment>
<feature type="transmembrane region" description="Helical" evidence="7">
    <location>
        <begin position="169"/>
        <end position="189"/>
    </location>
</feature>
<feature type="transmembrane region" description="Helical" evidence="7">
    <location>
        <begin position="142"/>
        <end position="163"/>
    </location>
</feature>
<keyword evidence="3" id="KW-1003">Cell membrane</keyword>
<feature type="transmembrane region" description="Helical" evidence="7">
    <location>
        <begin position="52"/>
        <end position="72"/>
    </location>
</feature>
<name>A0ABW3HHU4_9GAMM</name>
<comment type="subcellular location">
    <subcellularLocation>
        <location evidence="1">Cell membrane</location>
        <topology evidence="1">Multi-pass membrane protein</topology>
    </subcellularLocation>
</comment>
<dbReference type="EMBL" id="JBHTIT010000001">
    <property type="protein sequence ID" value="MFD0949716.1"/>
    <property type="molecule type" value="Genomic_DNA"/>
</dbReference>
<keyword evidence="5 7" id="KW-1133">Transmembrane helix</keyword>